<accession>A0A9N9L8D9</accession>
<gene>
    <name evidence="3" type="ORF">HYFRA_00013825</name>
</gene>
<evidence type="ECO:0000259" key="2">
    <source>
        <dbReference type="Pfam" id="PF00656"/>
    </source>
</evidence>
<dbReference type="EMBL" id="CAJVRL010000107">
    <property type="protein sequence ID" value="CAG8961364.1"/>
    <property type="molecule type" value="Genomic_DNA"/>
</dbReference>
<reference evidence="3" key="1">
    <citation type="submission" date="2021-07" db="EMBL/GenBank/DDBJ databases">
        <authorList>
            <person name="Durling M."/>
        </authorList>
    </citation>
    <scope>NUCLEOTIDE SEQUENCE</scope>
</reference>
<evidence type="ECO:0000256" key="1">
    <source>
        <dbReference type="SAM" id="MobiDB-lite"/>
    </source>
</evidence>
<keyword evidence="4" id="KW-1185">Reference proteome</keyword>
<dbReference type="OrthoDB" id="4760831at2759"/>
<dbReference type="Proteomes" id="UP000696280">
    <property type="component" value="Unassembled WGS sequence"/>
</dbReference>
<protein>
    <recommendedName>
        <fullName evidence="2">Peptidase C14 caspase domain-containing protein</fullName>
    </recommendedName>
</protein>
<feature type="compositionally biased region" description="Basic and acidic residues" evidence="1">
    <location>
        <begin position="457"/>
        <end position="479"/>
    </location>
</feature>
<comment type="caution">
    <text evidence="3">The sequence shown here is derived from an EMBL/GenBank/DDBJ whole genome shotgun (WGS) entry which is preliminary data.</text>
</comment>
<feature type="compositionally biased region" description="Acidic residues" evidence="1">
    <location>
        <begin position="446"/>
        <end position="456"/>
    </location>
</feature>
<proteinExistence type="predicted"/>
<name>A0A9N9L8D9_9HELO</name>
<feature type="region of interest" description="Disordered" evidence="1">
    <location>
        <begin position="446"/>
        <end position="479"/>
    </location>
</feature>
<feature type="region of interest" description="Disordered" evidence="1">
    <location>
        <begin position="1"/>
        <end position="42"/>
    </location>
</feature>
<dbReference type="InterPro" id="IPR011600">
    <property type="entry name" value="Pept_C14_caspase"/>
</dbReference>
<feature type="compositionally biased region" description="Basic residues" evidence="1">
    <location>
        <begin position="1"/>
        <end position="11"/>
    </location>
</feature>
<dbReference type="GO" id="GO:0004197">
    <property type="term" value="F:cysteine-type endopeptidase activity"/>
    <property type="evidence" value="ECO:0007669"/>
    <property type="project" value="InterPro"/>
</dbReference>
<sequence>MSGVAKSRKRSAQRDPTTGRFLNAKSRRSPSTTTTTQNFSGVANEDYEALQLRIRELEQNKLDLNDRLRNYNHVLEHNQMLRTEVERAEKKLLKKEIEVERKHSELCTVQERHSAALEKHIQLRNSLVDRERQVEHLQKTKDYVDGFTNWHATFEQDIREKWPRRHKSRYQKVKVLLVQWKSDDLGVEAENRTLASVFQDEYGFEVTRFRIPDNQPTAALSTEIISFIDSSPETLHIFHYAGHGLVDEKRNDAIWAAKAAGGPEMPSNMFQALFEDTPSDAILLYDSCNSADTNIVRKRAGCGVTELIAACGFGNTAPGPGYASFTNALTECLHEAAELGQRFCVSDLFSSVLARLRNSPRRAEKATPVHSTLTSELASRQIFIYPPDTQDDLPVIQSDVDLHRIMFSFNVGRMKPRPWREWLLSAPADALDISFRIGEQAMKIEDDQEVSGEIEGEEVKGEVKEETEQEVKPDLKDED</sequence>
<evidence type="ECO:0000313" key="3">
    <source>
        <dbReference type="EMBL" id="CAG8961364.1"/>
    </source>
</evidence>
<organism evidence="3 4">
    <name type="scientific">Hymenoscyphus fraxineus</name>
    <dbReference type="NCBI Taxonomy" id="746836"/>
    <lineage>
        <taxon>Eukaryota</taxon>
        <taxon>Fungi</taxon>
        <taxon>Dikarya</taxon>
        <taxon>Ascomycota</taxon>
        <taxon>Pezizomycotina</taxon>
        <taxon>Leotiomycetes</taxon>
        <taxon>Helotiales</taxon>
        <taxon>Helotiaceae</taxon>
        <taxon>Hymenoscyphus</taxon>
    </lineage>
</organism>
<dbReference type="Pfam" id="PF00656">
    <property type="entry name" value="Peptidase_C14"/>
    <property type="match status" value="1"/>
</dbReference>
<evidence type="ECO:0000313" key="4">
    <source>
        <dbReference type="Proteomes" id="UP000696280"/>
    </source>
</evidence>
<dbReference type="GO" id="GO:0006508">
    <property type="term" value="P:proteolysis"/>
    <property type="evidence" value="ECO:0007669"/>
    <property type="project" value="InterPro"/>
</dbReference>
<feature type="domain" description="Peptidase C14 caspase" evidence="2">
    <location>
        <begin position="189"/>
        <end position="374"/>
    </location>
</feature>
<dbReference type="AlphaFoldDB" id="A0A9N9L8D9"/>